<feature type="binding site" description="axial binding residue" evidence="9">
    <location>
        <position position="223"/>
    </location>
    <ligand>
        <name>heme c</name>
        <dbReference type="ChEBI" id="CHEBI:61717"/>
        <label>2</label>
    </ligand>
    <ligandPart>
        <name>Fe</name>
        <dbReference type="ChEBI" id="CHEBI:18248"/>
    </ligandPart>
</feature>
<accession>A0A2T1C646</accession>
<dbReference type="Pfam" id="PF03150">
    <property type="entry name" value="CCP_MauG"/>
    <property type="match status" value="1"/>
</dbReference>
<feature type="binding site" description="covalent" evidence="8">
    <location>
        <position position="222"/>
    </location>
    <ligand>
        <name>heme c</name>
        <dbReference type="ChEBI" id="CHEBI:61717"/>
        <label>2</label>
    </ligand>
</feature>
<evidence type="ECO:0000313" key="12">
    <source>
        <dbReference type="Proteomes" id="UP000238762"/>
    </source>
</evidence>
<keyword evidence="5" id="KW-0574">Periplasm</keyword>
<protein>
    <recommendedName>
        <fullName evidence="10">Cytochrome c domain-containing protein</fullName>
    </recommendedName>
</protein>
<comment type="cofactor">
    <cofactor evidence="8">
        <name>heme</name>
        <dbReference type="ChEBI" id="CHEBI:30413"/>
    </cofactor>
    <text evidence="8">Binds 2 heme groups.</text>
</comment>
<dbReference type="EMBL" id="PVWJ01000028">
    <property type="protein sequence ID" value="PSB03613.1"/>
    <property type="molecule type" value="Genomic_DNA"/>
</dbReference>
<dbReference type="PROSITE" id="PS51007">
    <property type="entry name" value="CYTC"/>
    <property type="match status" value="1"/>
</dbReference>
<dbReference type="PIRSF" id="PIRSF000294">
    <property type="entry name" value="Cytochrome-c_peroxidase"/>
    <property type="match status" value="1"/>
</dbReference>
<dbReference type="InterPro" id="IPR009056">
    <property type="entry name" value="Cyt_c-like_dom"/>
</dbReference>
<feature type="binding site" description="covalent" evidence="8">
    <location>
        <position position="219"/>
    </location>
    <ligand>
        <name>heme c</name>
        <dbReference type="ChEBI" id="CHEBI:61717"/>
        <label>2</label>
    </ligand>
</feature>
<name>A0A2T1C646_9CYAN</name>
<evidence type="ECO:0000313" key="11">
    <source>
        <dbReference type="EMBL" id="PSB03613.1"/>
    </source>
</evidence>
<feature type="binding site" description="covalent" evidence="8">
    <location>
        <position position="72"/>
    </location>
    <ligand>
        <name>heme c</name>
        <dbReference type="ChEBI" id="CHEBI:61717"/>
        <label>1</label>
    </ligand>
</feature>
<evidence type="ECO:0000256" key="9">
    <source>
        <dbReference type="PIRSR" id="PIRSR000294-2"/>
    </source>
</evidence>
<dbReference type="Proteomes" id="UP000238762">
    <property type="component" value="Unassembled WGS sequence"/>
</dbReference>
<reference evidence="11 12" key="1">
    <citation type="submission" date="2018-02" db="EMBL/GenBank/DDBJ databases">
        <authorList>
            <person name="Cohen D.B."/>
            <person name="Kent A.D."/>
        </authorList>
    </citation>
    <scope>NUCLEOTIDE SEQUENCE [LARGE SCALE GENOMIC DNA]</scope>
    <source>
        <strain evidence="11 12">CCAP 1448/3</strain>
    </source>
</reference>
<keyword evidence="2 8" id="KW-0349">Heme</keyword>
<feature type="binding site" description="axial binding residue" evidence="9">
    <location>
        <position position="76"/>
    </location>
    <ligand>
        <name>heme c</name>
        <dbReference type="ChEBI" id="CHEBI:61717"/>
        <label>1</label>
    </ligand>
    <ligandPart>
        <name>Fe</name>
        <dbReference type="ChEBI" id="CHEBI:18248"/>
    </ligandPart>
</feature>
<evidence type="ECO:0000256" key="3">
    <source>
        <dbReference type="ARBA" id="ARBA00022723"/>
    </source>
</evidence>
<evidence type="ECO:0000256" key="5">
    <source>
        <dbReference type="ARBA" id="ARBA00022764"/>
    </source>
</evidence>
<evidence type="ECO:0000256" key="1">
    <source>
        <dbReference type="ARBA" id="ARBA00004418"/>
    </source>
</evidence>
<evidence type="ECO:0000256" key="6">
    <source>
        <dbReference type="ARBA" id="ARBA00023002"/>
    </source>
</evidence>
<dbReference type="GO" id="GO:0009055">
    <property type="term" value="F:electron transfer activity"/>
    <property type="evidence" value="ECO:0007669"/>
    <property type="project" value="InterPro"/>
</dbReference>
<evidence type="ECO:0000256" key="7">
    <source>
        <dbReference type="ARBA" id="ARBA00023004"/>
    </source>
</evidence>
<dbReference type="FunFam" id="1.10.760.10:FF:000042">
    <property type="entry name" value="Cytochrome c peroxidase"/>
    <property type="match status" value="1"/>
</dbReference>
<dbReference type="RefSeq" id="WP_106288056.1">
    <property type="nucleotide sequence ID" value="NZ_CAWNTC010000249.1"/>
</dbReference>
<evidence type="ECO:0000259" key="10">
    <source>
        <dbReference type="PROSITE" id="PS51007"/>
    </source>
</evidence>
<dbReference type="GO" id="GO:0042597">
    <property type="term" value="C:periplasmic space"/>
    <property type="evidence" value="ECO:0007669"/>
    <property type="project" value="UniProtKB-SubCell"/>
</dbReference>
<keyword evidence="4" id="KW-0732">Signal</keyword>
<dbReference type="InterPro" id="IPR004852">
    <property type="entry name" value="Di-haem_cyt_c_peroxidsae"/>
</dbReference>
<dbReference type="InterPro" id="IPR051395">
    <property type="entry name" value="Cytochrome_c_Peroxidase/MauG"/>
</dbReference>
<dbReference type="Gene3D" id="1.10.760.10">
    <property type="entry name" value="Cytochrome c-like domain"/>
    <property type="match status" value="2"/>
</dbReference>
<dbReference type="PANTHER" id="PTHR30600:SF10">
    <property type="entry name" value="BLL6722 PROTEIN"/>
    <property type="match status" value="1"/>
</dbReference>
<keyword evidence="3 9" id="KW-0479">Metal-binding</keyword>
<dbReference type="GO" id="GO:0046872">
    <property type="term" value="F:metal ion binding"/>
    <property type="evidence" value="ECO:0007669"/>
    <property type="project" value="UniProtKB-KW"/>
</dbReference>
<dbReference type="SUPFAM" id="SSF46626">
    <property type="entry name" value="Cytochrome c"/>
    <property type="match status" value="2"/>
</dbReference>
<proteinExistence type="predicted"/>
<comment type="caution">
    <text evidence="11">The sequence shown here is derived from an EMBL/GenBank/DDBJ whole genome shotgun (WGS) entry which is preliminary data.</text>
</comment>
<gene>
    <name evidence="11" type="ORF">C7B64_07695</name>
</gene>
<keyword evidence="12" id="KW-1185">Reference proteome</keyword>
<evidence type="ECO:0000256" key="2">
    <source>
        <dbReference type="ARBA" id="ARBA00022617"/>
    </source>
</evidence>
<dbReference type="OrthoDB" id="9772811at2"/>
<reference evidence="11 12" key="2">
    <citation type="submission" date="2018-03" db="EMBL/GenBank/DDBJ databases">
        <title>The ancient ancestry and fast evolution of plastids.</title>
        <authorList>
            <person name="Moore K.R."/>
            <person name="Magnabosco C."/>
            <person name="Momper L."/>
            <person name="Gold D.A."/>
            <person name="Bosak T."/>
            <person name="Fournier G.P."/>
        </authorList>
    </citation>
    <scope>NUCLEOTIDE SEQUENCE [LARGE SCALE GENOMIC DNA]</scope>
    <source>
        <strain evidence="11 12">CCAP 1448/3</strain>
    </source>
</reference>
<feature type="binding site" description="covalent" evidence="8">
    <location>
        <position position="75"/>
    </location>
    <ligand>
        <name>heme c</name>
        <dbReference type="ChEBI" id="CHEBI:61717"/>
        <label>1</label>
    </ligand>
</feature>
<organism evidence="11 12">
    <name type="scientific">Merismopedia glauca CCAP 1448/3</name>
    <dbReference type="NCBI Taxonomy" id="1296344"/>
    <lineage>
        <taxon>Bacteria</taxon>
        <taxon>Bacillati</taxon>
        <taxon>Cyanobacteriota</taxon>
        <taxon>Cyanophyceae</taxon>
        <taxon>Synechococcales</taxon>
        <taxon>Merismopediaceae</taxon>
        <taxon>Merismopedia</taxon>
    </lineage>
</organism>
<dbReference type="InterPro" id="IPR036909">
    <property type="entry name" value="Cyt_c-like_dom_sf"/>
</dbReference>
<evidence type="ECO:0000256" key="4">
    <source>
        <dbReference type="ARBA" id="ARBA00022729"/>
    </source>
</evidence>
<feature type="domain" description="Cytochrome c" evidence="10">
    <location>
        <begin position="204"/>
        <end position="365"/>
    </location>
</feature>
<keyword evidence="6" id="KW-0560">Oxidoreductase</keyword>
<dbReference type="PANTHER" id="PTHR30600">
    <property type="entry name" value="CYTOCHROME C PEROXIDASE-RELATED"/>
    <property type="match status" value="1"/>
</dbReference>
<keyword evidence="7 9" id="KW-0408">Iron</keyword>
<comment type="subcellular location">
    <subcellularLocation>
        <location evidence="1">Periplasm</location>
    </subcellularLocation>
</comment>
<evidence type="ECO:0000256" key="8">
    <source>
        <dbReference type="PIRSR" id="PIRSR000294-1"/>
    </source>
</evidence>
<comment type="PTM">
    <text evidence="8">Binds 2 heme groups per subunit.</text>
</comment>
<dbReference type="GO" id="GO:0020037">
    <property type="term" value="F:heme binding"/>
    <property type="evidence" value="ECO:0007669"/>
    <property type="project" value="InterPro"/>
</dbReference>
<dbReference type="GO" id="GO:0004130">
    <property type="term" value="F:cytochrome-c peroxidase activity"/>
    <property type="evidence" value="ECO:0007669"/>
    <property type="project" value="TreeGrafter"/>
</dbReference>
<dbReference type="AlphaFoldDB" id="A0A2T1C646"/>
<sequence length="395" mass="43576">MSGVRAAIGTVVLLAAAVAAVLGITTDIHPPDDLGLPKIIEPEDNPTTDDKVVLGRKLFMDRRLSHNNTISCAMCHVPEQAFASNELAMAVGIEGRTNKRNTPTILNAVYYTRFFHDGREHSLENQVIGPLVAFNEMGNPSVGYVVEKIKSTTDYDGMFERAFGKPVNLDNINKAIAAYERTLVSANSKFDRYQYRNEETAMNASEINGFKLFMGKARCVTCHAVQEKSAIFTDQGFHNTGIGYTRNNTVYHREATMPITLAPGITVQTPSDHFDHASERPPNDVGRFEVTENPKDRWAYKTPSLRNVALTAPYMHDGSLLTLESVVDFYDKGGEDNPLKDPLLTPLNLTTQEKAELVAFMKALTGANVAKLEKEARAAYYVTPVEMPAASVKDN</sequence>
<dbReference type="InterPro" id="IPR026259">
    <property type="entry name" value="MauG/Cytc_peroxidase"/>
</dbReference>